<evidence type="ECO:0000313" key="2">
    <source>
        <dbReference type="EMBL" id="EHP30116.1"/>
    </source>
</evidence>
<accession>H1FUG4</accession>
<dbReference type="OrthoDB" id="9773411at2"/>
<dbReference type="eggNOG" id="COG2931">
    <property type="taxonomic scope" value="Bacteria"/>
</dbReference>
<dbReference type="AlphaFoldDB" id="B6BHW4"/>
<gene>
    <name evidence="2" type="ORF">SMGD1_1592</name>
</gene>
<evidence type="ECO:0008006" key="4">
    <source>
        <dbReference type="Google" id="ProtNLM"/>
    </source>
</evidence>
<evidence type="ECO:0000256" key="1">
    <source>
        <dbReference type="SAM" id="MobiDB-lite"/>
    </source>
</evidence>
<reference evidence="2 3" key="1">
    <citation type="journal article" date="2012" name="Proc. Natl. Acad. Sci. U.S.A.">
        <title>Genome and physiology of a model Epsilonproteobacterium responsible for sulfide detoxification in marine oxygen depletion zones.</title>
        <authorList>
            <person name="Grote J."/>
            <person name="Schott T."/>
            <person name="Bruckner C.G."/>
            <person name="Glockner F.O."/>
            <person name="Jost G."/>
            <person name="Teeling H."/>
            <person name="Labrenz M."/>
            <person name="Jurgens K."/>
        </authorList>
    </citation>
    <scope>NUCLEOTIDE SEQUENCE [LARGE SCALE GENOMIC DNA]</scope>
    <source>
        <strain evidence="2 3">GD1</strain>
    </source>
</reference>
<dbReference type="PATRIC" id="fig|929558.5.peg.1583"/>
<dbReference type="PANTHER" id="PTHR39431">
    <property type="entry name" value="FRPA/C-RELATED PROTEIN"/>
    <property type="match status" value="1"/>
</dbReference>
<dbReference type="RefSeq" id="WP_008336031.1">
    <property type="nucleotide sequence ID" value="NZ_AFRZ01000001.1"/>
</dbReference>
<comment type="caution">
    <text evidence="2">The sequence shown here is derived from an EMBL/GenBank/DDBJ whole genome shotgun (WGS) entry which is preliminary data.</text>
</comment>
<dbReference type="STRING" id="929558.SMGD1_1592"/>
<dbReference type="Proteomes" id="UP000006431">
    <property type="component" value="Unassembled WGS sequence"/>
</dbReference>
<feature type="region of interest" description="Disordered" evidence="1">
    <location>
        <begin position="1"/>
        <end position="22"/>
    </location>
</feature>
<dbReference type="PANTHER" id="PTHR39431:SF1">
    <property type="entry name" value="FRPA_C-RELATED PROTEIN"/>
    <property type="match status" value="1"/>
</dbReference>
<name>B6BHW4_SULGG</name>
<accession>B6BHW4</accession>
<dbReference type="EMBL" id="AFRZ01000001">
    <property type="protein sequence ID" value="EHP30116.1"/>
    <property type="molecule type" value="Genomic_DNA"/>
</dbReference>
<proteinExistence type="predicted"/>
<sequence length="344" mass="38750">MKIEQSEVSFLSSHRKSHELYESESLEMWNREEDAPQRLRRGDRLELTEDFKKFHKPMSEVAKLEDEMFDESLDPKLMAIVRALEALTGRKINISFMHNLKASESVEATDDGKKVQENEVERLGWGINYHYERTEIKKESLHFSVSGSVKTADGRETEFALAFSIKQEFQSHESISIKAGDALIDPLVLNFGSNIVTISDVKHNFDLDLDGKSDEFSFVGSGSGFLALDKNKDGIINDGSELFGPKSGNGFNDLKAYDSDNNGWIDENDAVFEQLIIWTKDADSTEHLFSLKDKDVGALYLGREKTPFELKSSNGTMQALIRESSIYLKEEGGVGTLQELDLVV</sequence>
<feature type="compositionally biased region" description="Polar residues" evidence="1">
    <location>
        <begin position="1"/>
        <end position="12"/>
    </location>
</feature>
<protein>
    <recommendedName>
        <fullName evidence="4">VCBS repeat-containing protein</fullName>
    </recommendedName>
</protein>
<keyword evidence="3" id="KW-1185">Reference proteome</keyword>
<dbReference type="HOGENOM" id="CLU_047227_0_0_7"/>
<organism evidence="2 3">
    <name type="scientific">Sulfurimonas gotlandica (strain DSM 19862 / JCM 16533 / GD1)</name>
    <dbReference type="NCBI Taxonomy" id="929558"/>
    <lineage>
        <taxon>Bacteria</taxon>
        <taxon>Pseudomonadati</taxon>
        <taxon>Campylobacterota</taxon>
        <taxon>Epsilonproteobacteria</taxon>
        <taxon>Campylobacterales</taxon>
        <taxon>Sulfurimonadaceae</taxon>
        <taxon>Sulfurimonas</taxon>
    </lineage>
</organism>
<evidence type="ECO:0000313" key="3">
    <source>
        <dbReference type="Proteomes" id="UP000006431"/>
    </source>
</evidence>